<keyword evidence="2" id="KW-0472">Membrane</keyword>
<comment type="caution">
    <text evidence="3">The sequence shown here is derived from an EMBL/GenBank/DDBJ whole genome shotgun (WGS) entry which is preliminary data.</text>
</comment>
<protein>
    <submittedName>
        <fullName evidence="3">Uncharacterized protein</fullName>
    </submittedName>
</protein>
<dbReference type="Proteomes" id="UP000245133">
    <property type="component" value="Unassembled WGS sequence"/>
</dbReference>
<keyword evidence="2" id="KW-1133">Transmembrane helix</keyword>
<reference evidence="3 4" key="1">
    <citation type="submission" date="2018-02" db="EMBL/GenBank/DDBJ databases">
        <title>Novel Leptospira species isolated from soil and water in Japan.</title>
        <authorList>
            <person name="Nakao R."/>
            <person name="Masuzawa T."/>
        </authorList>
    </citation>
    <scope>NUCLEOTIDE SEQUENCE [LARGE SCALE GENOMIC DNA]</scope>
    <source>
        <strain evidence="3 4">YH101</strain>
    </source>
</reference>
<sequence>MLKQKIREQGKKIKEAFIYWRDRLYLIGTEKEKTSREFRFLFLSWAFFLLFFTFFILAEKNPFNLLVPFNVFQIPRFDQRDEVQIYVSDGEDLQIPVKRKLLVHEDSRERIFQFINEVAAPPYFSNKEKVNDNDTLVNPKKLLNLHDSLTQVWFLENESRLVLDWNAKQLESVLMSFRLPRSYALGNENEEENQENTPVDAISYYTGPENFVTEEESVTRKRRLSALSATLKAIEATLFRNHPNLKVIEHRLDGRSQTIDQIPNPMNEPRKRETFGL</sequence>
<organism evidence="3 4">
    <name type="scientific">Leptospira ryugenii</name>
    <dbReference type="NCBI Taxonomy" id="1917863"/>
    <lineage>
        <taxon>Bacteria</taxon>
        <taxon>Pseudomonadati</taxon>
        <taxon>Spirochaetota</taxon>
        <taxon>Spirochaetia</taxon>
        <taxon>Leptospirales</taxon>
        <taxon>Leptospiraceae</taxon>
        <taxon>Leptospira</taxon>
    </lineage>
</organism>
<evidence type="ECO:0000256" key="1">
    <source>
        <dbReference type="SAM" id="MobiDB-lite"/>
    </source>
</evidence>
<dbReference type="NCBIfam" id="NF047612">
    <property type="entry name" value="LIC_10740_fam"/>
    <property type="match status" value="1"/>
</dbReference>
<accession>A0A2P2DYC6</accession>
<keyword evidence="2" id="KW-0812">Transmembrane</keyword>
<name>A0A2P2DYC6_9LEPT</name>
<feature type="compositionally biased region" description="Basic and acidic residues" evidence="1">
    <location>
        <begin position="268"/>
        <end position="277"/>
    </location>
</feature>
<dbReference type="RefSeq" id="WP_108974678.1">
    <property type="nucleotide sequence ID" value="NZ_BFBB01000003.1"/>
</dbReference>
<evidence type="ECO:0000256" key="2">
    <source>
        <dbReference type="SAM" id="Phobius"/>
    </source>
</evidence>
<proteinExistence type="predicted"/>
<keyword evidence="4" id="KW-1185">Reference proteome</keyword>
<dbReference type="AlphaFoldDB" id="A0A2P2DYC6"/>
<feature type="transmembrane region" description="Helical" evidence="2">
    <location>
        <begin position="40"/>
        <end position="58"/>
    </location>
</feature>
<evidence type="ECO:0000313" key="4">
    <source>
        <dbReference type="Proteomes" id="UP000245133"/>
    </source>
</evidence>
<gene>
    <name evidence="3" type="ORF">LPTSP4_11470</name>
</gene>
<evidence type="ECO:0000313" key="3">
    <source>
        <dbReference type="EMBL" id="GBF49631.1"/>
    </source>
</evidence>
<feature type="region of interest" description="Disordered" evidence="1">
    <location>
        <begin position="258"/>
        <end position="277"/>
    </location>
</feature>
<dbReference type="EMBL" id="BFBB01000003">
    <property type="protein sequence ID" value="GBF49631.1"/>
    <property type="molecule type" value="Genomic_DNA"/>
</dbReference>
<dbReference type="OrthoDB" id="336616at2"/>